<evidence type="ECO:0000313" key="2">
    <source>
        <dbReference type="EMBL" id="OGM55932.1"/>
    </source>
</evidence>
<name>A0A1F8AW14_9BACT</name>
<feature type="signal peptide" evidence="1">
    <location>
        <begin position="1"/>
        <end position="23"/>
    </location>
</feature>
<evidence type="ECO:0000313" key="3">
    <source>
        <dbReference type="Proteomes" id="UP000178313"/>
    </source>
</evidence>
<accession>A0A1F8AW14</accession>
<evidence type="ECO:0008006" key="4">
    <source>
        <dbReference type="Google" id="ProtNLM"/>
    </source>
</evidence>
<proteinExistence type="predicted"/>
<dbReference type="STRING" id="1802513.A3E46_00970"/>
<evidence type="ECO:0000256" key="1">
    <source>
        <dbReference type="SAM" id="SignalP"/>
    </source>
</evidence>
<comment type="caution">
    <text evidence="2">The sequence shown here is derived from an EMBL/GenBank/DDBJ whole genome shotgun (WGS) entry which is preliminary data.</text>
</comment>
<protein>
    <recommendedName>
        <fullName evidence="4">Secreted protein</fullName>
    </recommendedName>
</protein>
<dbReference type="AlphaFoldDB" id="A0A1F8AW14"/>
<sequence>MKKLLSITIVALALFLSTSLVQADTHFDWREEVNPRQCDKAGRPVVNVVQNVVNDADSGLGGYWAFDKYIRHIQVWGQQDGSYCALVSYYGTFDAQAGQPSPGNTGTLDGNEDGFMQGGYRAIIDGTLKSQPSWPRYGSVGTFDYQCNLSGDCPGRVSWPDQYFESGYGFSQPWWGWIYRSPRHGVWINSIGGNSGDIN</sequence>
<organism evidence="2 3">
    <name type="scientific">Candidatus Woesebacteria bacterium RIFCSPHIGHO2_12_FULL_46_16</name>
    <dbReference type="NCBI Taxonomy" id="1802513"/>
    <lineage>
        <taxon>Bacteria</taxon>
        <taxon>Candidatus Woeseibacteriota</taxon>
    </lineage>
</organism>
<dbReference type="EMBL" id="MGGZ01000042">
    <property type="protein sequence ID" value="OGM55932.1"/>
    <property type="molecule type" value="Genomic_DNA"/>
</dbReference>
<feature type="chain" id="PRO_5009534957" description="Secreted protein" evidence="1">
    <location>
        <begin position="24"/>
        <end position="199"/>
    </location>
</feature>
<gene>
    <name evidence="2" type="ORF">A3E46_00970</name>
</gene>
<reference evidence="2 3" key="1">
    <citation type="journal article" date="2016" name="Nat. Commun.">
        <title>Thousands of microbial genomes shed light on interconnected biogeochemical processes in an aquifer system.</title>
        <authorList>
            <person name="Anantharaman K."/>
            <person name="Brown C.T."/>
            <person name="Hug L.A."/>
            <person name="Sharon I."/>
            <person name="Castelle C.J."/>
            <person name="Probst A.J."/>
            <person name="Thomas B.C."/>
            <person name="Singh A."/>
            <person name="Wilkins M.J."/>
            <person name="Karaoz U."/>
            <person name="Brodie E.L."/>
            <person name="Williams K.H."/>
            <person name="Hubbard S.S."/>
            <person name="Banfield J.F."/>
        </authorList>
    </citation>
    <scope>NUCLEOTIDE SEQUENCE [LARGE SCALE GENOMIC DNA]</scope>
</reference>
<keyword evidence="1" id="KW-0732">Signal</keyword>
<dbReference type="Proteomes" id="UP000178313">
    <property type="component" value="Unassembled WGS sequence"/>
</dbReference>